<evidence type="ECO:0000313" key="2">
    <source>
        <dbReference type="Proteomes" id="UP000059425"/>
    </source>
</evidence>
<reference evidence="1 2" key="2">
    <citation type="journal article" date="2018" name="Nature">
        <title>Mutant phenotypes for thousands of bacterial genes of unknown function.</title>
        <authorList>
            <person name="Price M.N."/>
            <person name="Wetmore K.M."/>
            <person name="Waters R.J."/>
            <person name="Callaghan M."/>
            <person name="Ray J."/>
            <person name="Liu H."/>
            <person name="Kuehl J.V."/>
            <person name="Melnyk R.A."/>
            <person name="Lamson J.S."/>
            <person name="Suh Y."/>
            <person name="Carlson H.K."/>
            <person name="Esquivel Z."/>
            <person name="Sadeeshkumar H."/>
            <person name="Chakraborty R."/>
            <person name="Zane G.M."/>
            <person name="Rubin B.E."/>
            <person name="Wall J.D."/>
            <person name="Visel A."/>
            <person name="Bristow J."/>
            <person name="Blow M.J."/>
            <person name="Arkin A.P."/>
            <person name="Deutschbauer A.M."/>
        </authorList>
    </citation>
    <scope>NUCLEOTIDE SEQUENCE [LARGE SCALE GENOMIC DNA]</scope>
    <source>
        <strain evidence="1 2">FW300-N2C3</strain>
    </source>
</reference>
<evidence type="ECO:0000313" key="1">
    <source>
        <dbReference type="EMBL" id="ALI05248.1"/>
    </source>
</evidence>
<dbReference type="EMBL" id="CP012831">
    <property type="protein sequence ID" value="ALI05248.1"/>
    <property type="molecule type" value="Genomic_DNA"/>
</dbReference>
<reference evidence="2" key="1">
    <citation type="submission" date="2015-09" db="EMBL/GenBank/DDBJ databases">
        <title>Whole genome sequence of Pseudomonas fluorescens FW300-N2C3.</title>
        <authorList>
            <person name="Ray J."/>
            <person name="Melnyk R."/>
            <person name="Deutschbauer A."/>
        </authorList>
    </citation>
    <scope>NUCLEOTIDE SEQUENCE [LARGE SCALE GENOMIC DNA]</scope>
    <source>
        <strain evidence="2">FW300-N2C3</strain>
    </source>
</reference>
<dbReference type="AlphaFoldDB" id="A0A0N9WRA5"/>
<name>A0A0N9WRA5_PSEFL</name>
<protein>
    <submittedName>
        <fullName evidence="1">Uncharacterized protein</fullName>
    </submittedName>
</protein>
<gene>
    <name evidence="1" type="ORF">AO356_00110</name>
</gene>
<organism evidence="1 2">
    <name type="scientific">Pseudomonas fluorescens</name>
    <dbReference type="NCBI Taxonomy" id="294"/>
    <lineage>
        <taxon>Bacteria</taxon>
        <taxon>Pseudomonadati</taxon>
        <taxon>Pseudomonadota</taxon>
        <taxon>Gammaproteobacteria</taxon>
        <taxon>Pseudomonadales</taxon>
        <taxon>Pseudomonadaceae</taxon>
        <taxon>Pseudomonas</taxon>
    </lineage>
</organism>
<sequence>MRQDADSTGFDFEGHPGVIFGVLPLIAHCPAFDQHTHTFLVQRTPVFSLAVPELNWRPIAASIFIATLAWHGVVKVHIQP</sequence>
<accession>A0A0N9WRA5</accession>
<dbReference type="Proteomes" id="UP000059425">
    <property type="component" value="Chromosome"/>
</dbReference>
<proteinExistence type="predicted"/>